<name>A0ABX4YI02_9LEPT</name>
<accession>A0ABX4YI02</accession>
<protein>
    <submittedName>
        <fullName evidence="1">Lipase</fullName>
    </submittedName>
</protein>
<dbReference type="EMBL" id="MCRM02000010">
    <property type="protein sequence ID" value="PNV74908.1"/>
    <property type="molecule type" value="Genomic_DNA"/>
</dbReference>
<dbReference type="SUPFAM" id="SSF52266">
    <property type="entry name" value="SGNH hydrolase"/>
    <property type="match status" value="1"/>
</dbReference>
<evidence type="ECO:0000313" key="1">
    <source>
        <dbReference type="EMBL" id="PNV74908.1"/>
    </source>
</evidence>
<dbReference type="RefSeq" id="WP_020988827.1">
    <property type="nucleotide sequence ID" value="NZ_MCRM02000010.1"/>
</dbReference>
<gene>
    <name evidence="1" type="ORF">BES34_011605</name>
</gene>
<organism evidence="1 2">
    <name type="scientific">Leptospira inadai serovar Lyme</name>
    <dbReference type="NCBI Taxonomy" id="293084"/>
    <lineage>
        <taxon>Bacteria</taxon>
        <taxon>Pseudomonadati</taxon>
        <taxon>Spirochaetota</taxon>
        <taxon>Spirochaetia</taxon>
        <taxon>Leptospirales</taxon>
        <taxon>Leptospiraceae</taxon>
        <taxon>Leptospira</taxon>
    </lineage>
</organism>
<reference evidence="1" key="1">
    <citation type="submission" date="2018-01" db="EMBL/GenBank/DDBJ databases">
        <title>Genomic characterization of Leptospira inadai serogroup Lyme isolated from captured rat in Brazil and comparative analysis with human reference strain.</title>
        <authorList>
            <person name="Moreno L.Z."/>
            <person name="Loureiro A.P."/>
            <person name="Miraglia F."/>
            <person name="Kremer F.S."/>
            <person name="Eslabao M.R."/>
            <person name="Dellagostin O.A."/>
            <person name="Lilenbaum W."/>
            <person name="Moreno A.M."/>
        </authorList>
    </citation>
    <scope>NUCLEOTIDE SEQUENCE [LARGE SCALE GENOMIC DNA]</scope>
    <source>
        <strain evidence="1">M34/99</strain>
    </source>
</reference>
<dbReference type="InterPro" id="IPR036514">
    <property type="entry name" value="SGNH_hydro_sf"/>
</dbReference>
<proteinExistence type="predicted"/>
<dbReference type="Proteomes" id="UP000094669">
    <property type="component" value="Unassembled WGS sequence"/>
</dbReference>
<sequence length="425" mass="47453">MSFAKKAGWTLFLVGIAFLGTEIGLRFLKSPSLQYYRDLKVLHRYHPDYYVGLEPNQSLFVRHFAGKWEGRISTNSLGLRGTKDPIANRPKLLCLGDSLVMGFGVGDPDTFCSLLDGLELKGGARQSLNLGVDAYGSSGSYLRLKDIGARLDHVSEVLFFISPNDFDMPEALAAKGILPDDQTDAARESDPNYRRNFRIQFELTKWSYALQAMKLAWEQLSVTASVTKMNIANEIKSAGMSENSQPGENLGSYIKNSFYHPPKRPNCSPLAPVMQEVALGPICPEPVPADVRCSDTIPKLTELEPLPELTQRSYDGMIALAKEKGFRLIPVIVPIQVEEIYCYNNGKYHKLENYAIRSASYFEKKGIPVMRLKKDTVSMCKIGADGRRIGILDYFIPEDGHFTKIGNQWLAEAIAKHLKESPFAL</sequence>
<dbReference type="Gene3D" id="3.40.50.1110">
    <property type="entry name" value="SGNH hydrolase"/>
    <property type="match status" value="1"/>
</dbReference>
<comment type="caution">
    <text evidence="1">The sequence shown here is derived from an EMBL/GenBank/DDBJ whole genome shotgun (WGS) entry which is preliminary data.</text>
</comment>
<evidence type="ECO:0000313" key="2">
    <source>
        <dbReference type="Proteomes" id="UP000094669"/>
    </source>
</evidence>
<dbReference type="NCBIfam" id="NF047475">
    <property type="entry name" value="GDSL_LA_2490"/>
    <property type="match status" value="1"/>
</dbReference>
<keyword evidence="2" id="KW-1185">Reference proteome</keyword>